<sequence>MADSIPRWDVAKKVEEQRLRGEILEAAQTPGIHDFINSIRKSMESTLQTSQQCVENQVELGKLKAKLREEEDALVKAIAKKTRKEAKKMALMESLSSSRARADKLKRILQDQRERKEKYSAVIAQQCRDLTAAEDKNTRNKDVGQVQEAISWYNMALGFRINCGHGIKFTFTNINPKNPKEEFSFTIHHSNDTYTVLDCEPRIYTISQLVQELNKTNGLFKFVRTMRERFLEAAASGLAPQSAYNQQEASVITISAPVSLTSSFENSESRTEESQLGMKPEEVKRVSKKLHERGGEETIFSPGSASVPRRSTRLMYSSGPRT</sequence>
<dbReference type="OMA" id="FRIECGH"/>
<keyword evidence="3 9" id="KW-0158">Chromosome</keyword>
<comment type="subcellular location">
    <subcellularLocation>
        <location evidence="1">Chromosome</location>
        <location evidence="1">Centromere</location>
    </subcellularLocation>
    <subcellularLocation>
        <location evidence="9">Nucleus</location>
    </subcellularLocation>
    <subcellularLocation>
        <location evidence="9">Chromosome</location>
        <location evidence="9">Centromere</location>
        <location evidence="9">Kinetochore</location>
    </subcellularLocation>
</comment>
<keyword evidence="9" id="KW-0995">Kinetochore</keyword>
<keyword evidence="14" id="KW-1185">Reference proteome</keyword>
<evidence type="ECO:0000256" key="5">
    <source>
        <dbReference type="ARBA" id="ARBA00022776"/>
    </source>
</evidence>
<dbReference type="Gene3D" id="3.30.457.50">
    <property type="entry name" value="Chromosome segregation protein Spc25"/>
    <property type="match status" value="1"/>
</dbReference>
<dbReference type="Gramene" id="Kaladp0006s0028.1.v1.1">
    <property type="protein sequence ID" value="Kaladp0006s0028.1.v1.1"/>
    <property type="gene ID" value="Kaladp0006s0028.v1.1"/>
</dbReference>
<keyword evidence="9" id="KW-0539">Nucleus</keyword>
<dbReference type="PANTHER" id="PTHR14281:SF0">
    <property type="entry name" value="KINETOCHORE PROTEIN SPC25"/>
    <property type="match status" value="1"/>
</dbReference>
<comment type="similarity">
    <text evidence="2 9">Belongs to the SPC25 family.</text>
</comment>
<evidence type="ECO:0000256" key="7">
    <source>
        <dbReference type="ARBA" id="ARBA00023306"/>
    </source>
</evidence>
<evidence type="ECO:0000256" key="11">
    <source>
        <dbReference type="SAM" id="MobiDB-lite"/>
    </source>
</evidence>
<dbReference type="GO" id="GO:0007059">
    <property type="term" value="P:chromosome segregation"/>
    <property type="evidence" value="ECO:0007669"/>
    <property type="project" value="InterPro"/>
</dbReference>
<reference evidence="13" key="1">
    <citation type="submission" date="2021-01" db="UniProtKB">
        <authorList>
            <consortium name="EnsemblPlants"/>
        </authorList>
    </citation>
    <scope>IDENTIFICATION</scope>
</reference>
<organism evidence="13 14">
    <name type="scientific">Kalanchoe fedtschenkoi</name>
    <name type="common">Lavender scallops</name>
    <name type="synonym">South American air plant</name>
    <dbReference type="NCBI Taxonomy" id="63787"/>
    <lineage>
        <taxon>Eukaryota</taxon>
        <taxon>Viridiplantae</taxon>
        <taxon>Streptophyta</taxon>
        <taxon>Embryophyta</taxon>
        <taxon>Tracheophyta</taxon>
        <taxon>Spermatophyta</taxon>
        <taxon>Magnoliopsida</taxon>
        <taxon>eudicotyledons</taxon>
        <taxon>Gunneridae</taxon>
        <taxon>Pentapetalae</taxon>
        <taxon>Saxifragales</taxon>
        <taxon>Crassulaceae</taxon>
        <taxon>Kalanchoe</taxon>
    </lineage>
</organism>
<accession>A0A7N0RAL6</accession>
<feature type="coiled-coil region" evidence="10">
    <location>
        <begin position="60"/>
        <end position="122"/>
    </location>
</feature>
<dbReference type="InterPro" id="IPR045143">
    <property type="entry name" value="Spc25"/>
</dbReference>
<dbReference type="Proteomes" id="UP000594263">
    <property type="component" value="Unplaced"/>
</dbReference>
<dbReference type="FunFam" id="3.30.457.50:FF:000001">
    <property type="entry name" value="Probable kinetochore protein spc25"/>
    <property type="match status" value="1"/>
</dbReference>
<dbReference type="AlphaFoldDB" id="A0A7N0RAL6"/>
<dbReference type="PANTHER" id="PTHR14281">
    <property type="entry name" value="KINETOCHORE PROTEIN SPC25-RELATED"/>
    <property type="match status" value="1"/>
</dbReference>
<dbReference type="CDD" id="cd23784">
    <property type="entry name" value="RWD_Spc25"/>
    <property type="match status" value="1"/>
</dbReference>
<dbReference type="GO" id="GO:0031262">
    <property type="term" value="C:Ndc80 complex"/>
    <property type="evidence" value="ECO:0007669"/>
    <property type="project" value="InterPro"/>
</dbReference>
<evidence type="ECO:0000256" key="10">
    <source>
        <dbReference type="SAM" id="Coils"/>
    </source>
</evidence>
<feature type="compositionally biased region" description="Basic and acidic residues" evidence="11">
    <location>
        <begin position="267"/>
        <end position="285"/>
    </location>
</feature>
<dbReference type="InterPro" id="IPR013255">
    <property type="entry name" value="Spc25_C"/>
</dbReference>
<comment type="function">
    <text evidence="9">Acts as a component of the essential kinetochore-associated NDC80 complex, which is required for chromosome segregation and spindle checkpoint activity.</text>
</comment>
<evidence type="ECO:0000256" key="4">
    <source>
        <dbReference type="ARBA" id="ARBA00022618"/>
    </source>
</evidence>
<keyword evidence="4 9" id="KW-0132">Cell division</keyword>
<evidence type="ECO:0000256" key="3">
    <source>
        <dbReference type="ARBA" id="ARBA00022454"/>
    </source>
</evidence>
<dbReference type="GO" id="GO:0051301">
    <property type="term" value="P:cell division"/>
    <property type="evidence" value="ECO:0007669"/>
    <property type="project" value="UniProtKB-UniRule"/>
</dbReference>
<name>A0A7N0RAL6_KALFE</name>
<evidence type="ECO:0000256" key="9">
    <source>
        <dbReference type="RuleBase" id="RU367150"/>
    </source>
</evidence>
<protein>
    <recommendedName>
        <fullName evidence="9">Kinetochore protein SPC25</fullName>
    </recommendedName>
</protein>
<dbReference type="GO" id="GO:0005634">
    <property type="term" value="C:nucleus"/>
    <property type="evidence" value="ECO:0007669"/>
    <property type="project" value="UniProtKB-SubCell"/>
</dbReference>
<keyword evidence="7 9" id="KW-0131">Cell cycle</keyword>
<evidence type="ECO:0000313" key="13">
    <source>
        <dbReference type="EnsemblPlants" id="Kaladp0006s0028.1.v1.1"/>
    </source>
</evidence>
<keyword evidence="5 9" id="KW-0498">Mitosis</keyword>
<evidence type="ECO:0000259" key="12">
    <source>
        <dbReference type="Pfam" id="PF08234"/>
    </source>
</evidence>
<evidence type="ECO:0000256" key="1">
    <source>
        <dbReference type="ARBA" id="ARBA00004584"/>
    </source>
</evidence>
<dbReference type="EnsemblPlants" id="Kaladp0006s0028.1.v1.1">
    <property type="protein sequence ID" value="Kaladp0006s0028.1.v1.1"/>
    <property type="gene ID" value="Kaladp0006s0028.v1.1"/>
</dbReference>
<keyword evidence="8 9" id="KW-0137">Centromere</keyword>
<feature type="domain" description="Chromosome segregation protein Spc25 C-terminal" evidence="12">
    <location>
        <begin position="164"/>
        <end position="230"/>
    </location>
</feature>
<feature type="region of interest" description="Disordered" evidence="11">
    <location>
        <begin position="263"/>
        <end position="322"/>
    </location>
</feature>
<dbReference type="Pfam" id="PF08234">
    <property type="entry name" value="Spindle_Spc25"/>
    <property type="match status" value="1"/>
</dbReference>
<evidence type="ECO:0000256" key="6">
    <source>
        <dbReference type="ARBA" id="ARBA00023054"/>
    </source>
</evidence>
<evidence type="ECO:0000313" key="14">
    <source>
        <dbReference type="Proteomes" id="UP000594263"/>
    </source>
</evidence>
<evidence type="ECO:0000256" key="2">
    <source>
        <dbReference type="ARBA" id="ARBA00006379"/>
    </source>
</evidence>
<comment type="subunit">
    <text evidence="9">Component of the NDC80 complex.</text>
</comment>
<evidence type="ECO:0000256" key="8">
    <source>
        <dbReference type="ARBA" id="ARBA00023328"/>
    </source>
</evidence>
<keyword evidence="6 10" id="KW-0175">Coiled coil</keyword>
<proteinExistence type="inferred from homology"/>